<protein>
    <submittedName>
        <fullName evidence="1">Uncharacterized protein</fullName>
    </submittedName>
</protein>
<evidence type="ECO:0000313" key="2">
    <source>
        <dbReference type="Proteomes" id="UP000545507"/>
    </source>
</evidence>
<organism evidence="1 2">
    <name type="scientific">Hydrogenophaga aromaticivorans</name>
    <dbReference type="NCBI Taxonomy" id="2610898"/>
    <lineage>
        <taxon>Bacteria</taxon>
        <taxon>Pseudomonadati</taxon>
        <taxon>Pseudomonadota</taxon>
        <taxon>Betaproteobacteria</taxon>
        <taxon>Burkholderiales</taxon>
        <taxon>Comamonadaceae</taxon>
        <taxon>Hydrogenophaga</taxon>
    </lineage>
</organism>
<sequence length="101" mass="11394">MRIYKRSSHVPSVKRQRLYLALSANCRAGGTRRFCMKMLAEKVGVFRDLPTLESDLLFYAADLHDPSTVTRLLKWSLHVAKANEPLSLPICIPQQQLALAA</sequence>
<gene>
    <name evidence="1" type="ORF">F3K02_12715</name>
</gene>
<dbReference type="AlphaFoldDB" id="A0A7Y8KXZ8"/>
<evidence type="ECO:0000313" key="1">
    <source>
        <dbReference type="EMBL" id="NWF46107.1"/>
    </source>
</evidence>
<dbReference type="RefSeq" id="WP_177136014.1">
    <property type="nucleotide sequence ID" value="NZ_VYGV01000011.1"/>
</dbReference>
<name>A0A7Y8KXZ8_9BURK</name>
<reference evidence="1 2" key="1">
    <citation type="submission" date="2019-09" db="EMBL/GenBank/DDBJ databases">
        <title>Hydrogenophaga aromatica sp. nov., isolated from a para-xylene-degrading enrichment culture.</title>
        <authorList>
            <person name="Tancsics A."/>
            <person name="Banerjee S."/>
        </authorList>
    </citation>
    <scope>NUCLEOTIDE SEQUENCE [LARGE SCALE GENOMIC DNA]</scope>
    <source>
        <strain evidence="1 2">D2P1</strain>
    </source>
</reference>
<dbReference type="EMBL" id="VYGV01000011">
    <property type="protein sequence ID" value="NWF46107.1"/>
    <property type="molecule type" value="Genomic_DNA"/>
</dbReference>
<accession>A0A7Y8KXZ8</accession>
<proteinExistence type="predicted"/>
<dbReference type="Proteomes" id="UP000545507">
    <property type="component" value="Unassembled WGS sequence"/>
</dbReference>
<keyword evidence="2" id="KW-1185">Reference proteome</keyword>
<comment type="caution">
    <text evidence="1">The sequence shown here is derived from an EMBL/GenBank/DDBJ whole genome shotgun (WGS) entry which is preliminary data.</text>
</comment>